<proteinExistence type="inferred from homology"/>
<dbReference type="EMBL" id="JBEDUW010000001">
    <property type="protein sequence ID" value="KAK9948146.1"/>
    <property type="molecule type" value="Genomic_DNA"/>
</dbReference>
<dbReference type="CDD" id="cd06186">
    <property type="entry name" value="NOX_Duox_like_FAD_NADP"/>
    <property type="match status" value="1"/>
</dbReference>
<dbReference type="PRINTS" id="PR00466">
    <property type="entry name" value="GP91PHOX"/>
</dbReference>
<evidence type="ECO:0000313" key="17">
    <source>
        <dbReference type="EMBL" id="KAK9948146.1"/>
    </source>
</evidence>
<dbReference type="Gene3D" id="1.10.238.10">
    <property type="entry name" value="EF-hand"/>
    <property type="match status" value="1"/>
</dbReference>
<keyword evidence="10 14" id="KW-1133">Transmembrane helix</keyword>
<evidence type="ECO:0000256" key="10">
    <source>
        <dbReference type="ARBA" id="ARBA00022989"/>
    </source>
</evidence>
<evidence type="ECO:0000256" key="11">
    <source>
        <dbReference type="ARBA" id="ARBA00023002"/>
    </source>
</evidence>
<protein>
    <submittedName>
        <fullName evidence="17">Uncharacterized protein</fullName>
    </submittedName>
</protein>
<dbReference type="AlphaFoldDB" id="A0AAW1YI79"/>
<dbReference type="InterPro" id="IPR013130">
    <property type="entry name" value="Fe3_Rdtase_TM_dom"/>
</dbReference>
<dbReference type="FunFam" id="3.40.50.80:FF:000028">
    <property type="entry name" value="Respiratory burst oxidase protein E"/>
    <property type="match status" value="1"/>
</dbReference>
<dbReference type="GO" id="GO:0005509">
    <property type="term" value="F:calcium ion binding"/>
    <property type="evidence" value="ECO:0007669"/>
    <property type="project" value="InterPro"/>
</dbReference>
<evidence type="ECO:0000256" key="12">
    <source>
        <dbReference type="ARBA" id="ARBA00023136"/>
    </source>
</evidence>
<dbReference type="PANTHER" id="PTHR11972:SF44">
    <property type="entry name" value="RESPIRATORY BURST OXIDASE HOMOLOG PROTEIN E"/>
    <property type="match status" value="1"/>
</dbReference>
<keyword evidence="3" id="KW-0575">Peroxidase</keyword>
<feature type="transmembrane region" description="Helical" evidence="14">
    <location>
        <begin position="477"/>
        <end position="496"/>
    </location>
</feature>
<dbReference type="InterPro" id="IPR017927">
    <property type="entry name" value="FAD-bd_FR_type"/>
</dbReference>
<dbReference type="FunFam" id="2.40.30.10:FF:000019">
    <property type="entry name" value="Respiratory burst oxidase homolog A"/>
    <property type="match status" value="1"/>
</dbReference>
<dbReference type="Proteomes" id="UP001457282">
    <property type="component" value="Unassembled WGS sequence"/>
</dbReference>
<evidence type="ECO:0000259" key="16">
    <source>
        <dbReference type="PROSITE" id="PS51384"/>
    </source>
</evidence>
<keyword evidence="12 14" id="KW-0472">Membrane</keyword>
<feature type="region of interest" description="Disordered" evidence="13">
    <location>
        <begin position="1"/>
        <end position="29"/>
    </location>
</feature>
<evidence type="ECO:0000256" key="5">
    <source>
        <dbReference type="ARBA" id="ARBA00022692"/>
    </source>
</evidence>
<dbReference type="GO" id="GO:0005886">
    <property type="term" value="C:plasma membrane"/>
    <property type="evidence" value="ECO:0007669"/>
    <property type="project" value="TreeGrafter"/>
</dbReference>
<evidence type="ECO:0000256" key="9">
    <source>
        <dbReference type="ARBA" id="ARBA00022857"/>
    </source>
</evidence>
<sequence>MTSPATASCGSKRSSYSHSSSLPEEDSRNGFVGGAMLPIFLNDLTRHGNHHSQDLVEVTLELDDDDDDIVVYSVAPVPNDLSEEAGTGILGRSLSATSRSIRRTLGRLIRSSSSRTVASSDSVDLALPAREARKLKAKLQRTRSSAQRALNGLRFISKTTGASDAEELWKQVEARFESLAVDGLLARADFGQCIGMADSEEFAEGIFDALARRRRQKITKITKQELRDFWLQISDQSFDARLQIFFDMADSNEDGRITREGVQELIMLSASANKLSKLKEQAEEYASLIMEELDPENFGYIELWQLEALLLQRDVYINYSRPLSTASVAWSQNLSSFRPKNLFRRINRSLQCLILGELAAGHKAAFEVIRYCLPVAKGAAETLKLNMALILLPVCRNMLTWLRSTRARCFLPFDDNINFHKMIAFAIAIGIIVHAGNHMACDFPRLVNSSPEEFASISSDFHGKQPTYKFLFTGPEGLTGILMVILIVISFTLAARRFRRNMVRLPAPLNKLTGFNAFWYSHHLLGLVYVLLLIHGSCLYFVHKWYQKTTWMYISVPLLLYIAERSIRTCRSKHYSVKILKASVLPGNVISLIMSKPSGFKYRSGQYIFLQCPTISPFEWHPFSITSAPGDEHLSVHIRTVGDWTQELKRVISEGDHSLSLVHQANFAQPQNMDDRRLCSQPKLFVDGPYGAPAQDYRNYDVLLLVGLGIGATPFVSILKDLLNSTRTAEEPMDSNTETSTSSDSLNSFTSSNLTPTDKKKSQRTTNAHFYWVTREPGSFEWFKGVMDEVAEMDHKSQIELHNYLTSVYEEGDARSTLITMVQALNHAKHGVDILSGTRVRTHFARPNWKEVFTKIASKHPFSTVGVFYCGMPMLAKELKMLSHELSHKTSTRFEFHKEYF</sequence>
<dbReference type="InterPro" id="IPR013121">
    <property type="entry name" value="Fe_red_NAD-bd_6"/>
</dbReference>
<feature type="domain" description="FAD-binding FR-type" evidence="16">
    <location>
        <begin position="572"/>
        <end position="696"/>
    </location>
</feature>
<dbReference type="Pfam" id="PF08030">
    <property type="entry name" value="NAD_binding_6"/>
    <property type="match status" value="1"/>
</dbReference>
<feature type="compositionally biased region" description="Low complexity" evidence="13">
    <location>
        <begin position="8"/>
        <end position="22"/>
    </location>
</feature>
<dbReference type="Gene3D" id="3.40.50.80">
    <property type="entry name" value="Nucleotide-binding domain of ferredoxin-NADP reductase (FNR) module"/>
    <property type="match status" value="1"/>
</dbReference>
<feature type="transmembrane region" description="Helical" evidence="14">
    <location>
        <begin position="548"/>
        <end position="563"/>
    </location>
</feature>
<evidence type="ECO:0000256" key="13">
    <source>
        <dbReference type="SAM" id="MobiDB-lite"/>
    </source>
</evidence>
<dbReference type="Pfam" id="PF08022">
    <property type="entry name" value="FAD_binding_8"/>
    <property type="match status" value="1"/>
</dbReference>
<keyword evidence="5 14" id="KW-0812">Transmembrane</keyword>
<evidence type="ECO:0000259" key="15">
    <source>
        <dbReference type="PROSITE" id="PS50222"/>
    </source>
</evidence>
<name>A0AAW1YI79_RUBAR</name>
<dbReference type="GO" id="GO:0004601">
    <property type="term" value="F:peroxidase activity"/>
    <property type="evidence" value="ECO:0007669"/>
    <property type="project" value="UniProtKB-KW"/>
</dbReference>
<dbReference type="Pfam" id="PF08414">
    <property type="entry name" value="NADPH_Ox"/>
    <property type="match status" value="1"/>
</dbReference>
<feature type="region of interest" description="Disordered" evidence="13">
    <location>
        <begin position="728"/>
        <end position="761"/>
    </location>
</feature>
<dbReference type="Gene3D" id="2.40.30.10">
    <property type="entry name" value="Translation factors"/>
    <property type="match status" value="1"/>
</dbReference>
<evidence type="ECO:0000313" key="18">
    <source>
        <dbReference type="Proteomes" id="UP001457282"/>
    </source>
</evidence>
<evidence type="ECO:0000256" key="7">
    <source>
        <dbReference type="ARBA" id="ARBA00022827"/>
    </source>
</evidence>
<dbReference type="Pfam" id="PF01794">
    <property type="entry name" value="Ferric_reduct"/>
    <property type="match status" value="1"/>
</dbReference>
<accession>A0AAW1YI79</accession>
<dbReference type="InterPro" id="IPR050369">
    <property type="entry name" value="RBOH/FRE"/>
</dbReference>
<evidence type="ECO:0000256" key="8">
    <source>
        <dbReference type="ARBA" id="ARBA00022837"/>
    </source>
</evidence>
<evidence type="ECO:0000256" key="14">
    <source>
        <dbReference type="SAM" id="Phobius"/>
    </source>
</evidence>
<dbReference type="InterPro" id="IPR013623">
    <property type="entry name" value="NADPH_Ox"/>
</dbReference>
<dbReference type="InterPro" id="IPR017938">
    <property type="entry name" value="Riboflavin_synthase-like_b-brl"/>
</dbReference>
<dbReference type="InterPro" id="IPR000778">
    <property type="entry name" value="Cyt_b245_heavy_chain"/>
</dbReference>
<comment type="similarity">
    <text evidence="2">Belongs to the RBOH (TC 5.B.1.3) family.</text>
</comment>
<evidence type="ECO:0000256" key="6">
    <source>
        <dbReference type="ARBA" id="ARBA00022723"/>
    </source>
</evidence>
<reference evidence="17 18" key="1">
    <citation type="journal article" date="2023" name="G3 (Bethesda)">
        <title>A chromosome-length genome assembly and annotation of blackberry (Rubus argutus, cv. 'Hillquist').</title>
        <authorList>
            <person name="Bruna T."/>
            <person name="Aryal R."/>
            <person name="Dudchenko O."/>
            <person name="Sargent D.J."/>
            <person name="Mead D."/>
            <person name="Buti M."/>
            <person name="Cavallini A."/>
            <person name="Hytonen T."/>
            <person name="Andres J."/>
            <person name="Pham M."/>
            <person name="Weisz D."/>
            <person name="Mascagni F."/>
            <person name="Usai G."/>
            <person name="Natali L."/>
            <person name="Bassil N."/>
            <person name="Fernandez G.E."/>
            <person name="Lomsadze A."/>
            <person name="Armour M."/>
            <person name="Olukolu B."/>
            <person name="Poorten T."/>
            <person name="Britton C."/>
            <person name="Davik J."/>
            <person name="Ashrafi H."/>
            <person name="Aiden E.L."/>
            <person name="Borodovsky M."/>
            <person name="Worthington M."/>
        </authorList>
    </citation>
    <scope>NUCLEOTIDE SEQUENCE [LARGE SCALE GENOMIC DNA]</scope>
    <source>
        <strain evidence="17">PI 553951</strain>
    </source>
</reference>
<feature type="domain" description="EF-hand" evidence="15">
    <location>
        <begin position="237"/>
        <end position="272"/>
    </location>
</feature>
<dbReference type="InterPro" id="IPR011992">
    <property type="entry name" value="EF-hand-dom_pair"/>
</dbReference>
<dbReference type="SFLD" id="SFLDG01169">
    <property type="entry name" value="NADPH_oxidase_subgroup_(NOX)"/>
    <property type="match status" value="1"/>
</dbReference>
<dbReference type="InterPro" id="IPR039261">
    <property type="entry name" value="FNR_nucleotide-bd"/>
</dbReference>
<dbReference type="PROSITE" id="PS51384">
    <property type="entry name" value="FAD_FR"/>
    <property type="match status" value="1"/>
</dbReference>
<evidence type="ECO:0000256" key="4">
    <source>
        <dbReference type="ARBA" id="ARBA00022630"/>
    </source>
</evidence>
<feature type="transmembrane region" description="Helical" evidence="14">
    <location>
        <begin position="517"/>
        <end position="542"/>
    </location>
</feature>
<dbReference type="FunFam" id="1.10.238.10:FF:000049">
    <property type="entry name" value="Respiratory burst oxidase homolog A"/>
    <property type="match status" value="1"/>
</dbReference>
<evidence type="ECO:0000256" key="2">
    <source>
        <dbReference type="ARBA" id="ARBA00007975"/>
    </source>
</evidence>
<feature type="compositionally biased region" description="Low complexity" evidence="13">
    <location>
        <begin position="735"/>
        <end position="756"/>
    </location>
</feature>
<keyword evidence="18" id="KW-1185">Reference proteome</keyword>
<keyword evidence="11" id="KW-0560">Oxidoreductase</keyword>
<dbReference type="InterPro" id="IPR013112">
    <property type="entry name" value="FAD-bd_8"/>
</dbReference>
<keyword evidence="6" id="KW-0479">Metal-binding</keyword>
<dbReference type="SUPFAM" id="SSF47473">
    <property type="entry name" value="EF-hand"/>
    <property type="match status" value="1"/>
</dbReference>
<keyword evidence="9" id="KW-0521">NADP</keyword>
<dbReference type="SUPFAM" id="SSF63380">
    <property type="entry name" value="Riboflavin synthase domain-like"/>
    <property type="match status" value="1"/>
</dbReference>
<dbReference type="PROSITE" id="PS50222">
    <property type="entry name" value="EF_HAND_2"/>
    <property type="match status" value="1"/>
</dbReference>
<gene>
    <name evidence="17" type="ORF">M0R45_003734</name>
</gene>
<keyword evidence="7" id="KW-0274">FAD</keyword>
<keyword evidence="8" id="KW-0106">Calcium</keyword>
<dbReference type="InterPro" id="IPR002048">
    <property type="entry name" value="EF_hand_dom"/>
</dbReference>
<evidence type="ECO:0000256" key="1">
    <source>
        <dbReference type="ARBA" id="ARBA00004141"/>
    </source>
</evidence>
<keyword evidence="4" id="KW-0285">Flavoprotein</keyword>
<comment type="subcellular location">
    <subcellularLocation>
        <location evidence="1">Membrane</location>
        <topology evidence="1">Multi-pass membrane protein</topology>
    </subcellularLocation>
</comment>
<dbReference type="SUPFAM" id="SSF52343">
    <property type="entry name" value="Ferredoxin reductase-like, C-terminal NADP-linked domain"/>
    <property type="match status" value="1"/>
</dbReference>
<dbReference type="GO" id="GO:0016174">
    <property type="term" value="F:NAD(P)H oxidase H2O2-forming activity"/>
    <property type="evidence" value="ECO:0007669"/>
    <property type="project" value="TreeGrafter"/>
</dbReference>
<organism evidence="17 18">
    <name type="scientific">Rubus argutus</name>
    <name type="common">Southern blackberry</name>
    <dbReference type="NCBI Taxonomy" id="59490"/>
    <lineage>
        <taxon>Eukaryota</taxon>
        <taxon>Viridiplantae</taxon>
        <taxon>Streptophyta</taxon>
        <taxon>Embryophyta</taxon>
        <taxon>Tracheophyta</taxon>
        <taxon>Spermatophyta</taxon>
        <taxon>Magnoliopsida</taxon>
        <taxon>eudicotyledons</taxon>
        <taxon>Gunneridae</taxon>
        <taxon>Pentapetalae</taxon>
        <taxon>rosids</taxon>
        <taxon>fabids</taxon>
        <taxon>Rosales</taxon>
        <taxon>Rosaceae</taxon>
        <taxon>Rosoideae</taxon>
        <taxon>Rosoideae incertae sedis</taxon>
        <taxon>Rubus</taxon>
    </lineage>
</organism>
<dbReference type="PANTHER" id="PTHR11972">
    <property type="entry name" value="NADPH OXIDASE"/>
    <property type="match status" value="1"/>
</dbReference>
<comment type="caution">
    <text evidence="17">The sequence shown here is derived from an EMBL/GenBank/DDBJ whole genome shotgun (WGS) entry which is preliminary data.</text>
</comment>
<evidence type="ECO:0000256" key="3">
    <source>
        <dbReference type="ARBA" id="ARBA00022559"/>
    </source>
</evidence>